<keyword evidence="2" id="KW-1185">Reference proteome</keyword>
<name>A0ACC0WE86_9STRA</name>
<comment type="caution">
    <text evidence="1">The sequence shown here is derived from an EMBL/GenBank/DDBJ whole genome shotgun (WGS) entry which is preliminary data.</text>
</comment>
<evidence type="ECO:0000313" key="1">
    <source>
        <dbReference type="EMBL" id="KAI9917124.1"/>
    </source>
</evidence>
<dbReference type="EMBL" id="CM047592">
    <property type="protein sequence ID" value="KAI9917124.1"/>
    <property type="molecule type" value="Genomic_DNA"/>
</dbReference>
<gene>
    <name evidence="1" type="ORF">PsorP6_012798</name>
</gene>
<dbReference type="Proteomes" id="UP001163321">
    <property type="component" value="Chromosome 13"/>
</dbReference>
<accession>A0ACC0WE86</accession>
<reference evidence="1 2" key="1">
    <citation type="journal article" date="2022" name="bioRxiv">
        <title>The genome of the oomycete Peronosclerospora sorghi, a cosmopolitan pathogen of maize and sorghum, is inflated with dispersed pseudogenes.</title>
        <authorList>
            <person name="Fletcher K."/>
            <person name="Martin F."/>
            <person name="Isakeit T."/>
            <person name="Cavanaugh K."/>
            <person name="Magill C."/>
            <person name="Michelmore R."/>
        </authorList>
    </citation>
    <scope>NUCLEOTIDE SEQUENCE [LARGE SCALE GENOMIC DNA]</scope>
    <source>
        <strain evidence="1">P6</strain>
    </source>
</reference>
<organism evidence="1 2">
    <name type="scientific">Peronosclerospora sorghi</name>
    <dbReference type="NCBI Taxonomy" id="230839"/>
    <lineage>
        <taxon>Eukaryota</taxon>
        <taxon>Sar</taxon>
        <taxon>Stramenopiles</taxon>
        <taxon>Oomycota</taxon>
        <taxon>Peronosporomycetes</taxon>
        <taxon>Peronosporales</taxon>
        <taxon>Peronosporaceae</taxon>
        <taxon>Peronosclerospora</taxon>
    </lineage>
</organism>
<evidence type="ECO:0000313" key="2">
    <source>
        <dbReference type="Proteomes" id="UP001163321"/>
    </source>
</evidence>
<proteinExistence type="predicted"/>
<sequence length="156" mass="17240">MFRFCDTVWTLKDRRVHRVVSTLLPQLADFCPGAFVQFYLDECIAHLTKRTLAYAAPASERGVAFIAMGRLALAVRDALVPHLAPILKLVEESLASYTQKSLFREHCNLVASARTAVGVVFVPRWCVLETMKRGGLREELIDGLADVVASVPSALP</sequence>
<protein>
    <submittedName>
        <fullName evidence="1">Uncharacterized protein</fullName>
    </submittedName>
</protein>